<name>A0A915IIN3_ROMCU</name>
<evidence type="ECO:0000256" key="13">
    <source>
        <dbReference type="ARBA" id="ARBA00023136"/>
    </source>
</evidence>
<evidence type="ECO:0000256" key="12">
    <source>
        <dbReference type="ARBA" id="ARBA00023128"/>
    </source>
</evidence>
<dbReference type="GO" id="GO:0051560">
    <property type="term" value="P:mitochondrial calcium ion homeostasis"/>
    <property type="evidence" value="ECO:0007669"/>
    <property type="project" value="UniProtKB-UniRule"/>
</dbReference>
<keyword evidence="9 14" id="KW-0809">Transit peptide</keyword>
<reference evidence="16" key="1">
    <citation type="submission" date="2022-11" db="UniProtKB">
        <authorList>
            <consortium name="WormBaseParasite"/>
        </authorList>
    </citation>
    <scope>IDENTIFICATION</scope>
</reference>
<evidence type="ECO:0000313" key="15">
    <source>
        <dbReference type="Proteomes" id="UP000887565"/>
    </source>
</evidence>
<dbReference type="GO" id="GO:0036444">
    <property type="term" value="P:calcium import into the mitochondrion"/>
    <property type="evidence" value="ECO:0007669"/>
    <property type="project" value="UniProtKB-UniRule"/>
</dbReference>
<keyword evidence="13 14" id="KW-0472">Membrane</keyword>
<sequence>MDSIFKRTFIKSAPSTTVEFPSVGLKPPTRVRFGLLKALIVISLGVFTGALLAKTGAAVLSESNIFNPQMDDDDD</sequence>
<organism evidence="15 16">
    <name type="scientific">Romanomermis culicivorax</name>
    <name type="common">Nematode worm</name>
    <dbReference type="NCBI Taxonomy" id="13658"/>
    <lineage>
        <taxon>Eukaryota</taxon>
        <taxon>Metazoa</taxon>
        <taxon>Ecdysozoa</taxon>
        <taxon>Nematoda</taxon>
        <taxon>Enoplea</taxon>
        <taxon>Dorylaimia</taxon>
        <taxon>Mermithida</taxon>
        <taxon>Mermithoidea</taxon>
        <taxon>Mermithidae</taxon>
        <taxon>Romanomermis</taxon>
    </lineage>
</organism>
<comment type="subcellular location">
    <subcellularLocation>
        <location evidence="1 14">Mitochondrion inner membrane</location>
        <topology evidence="1 14">Single-pass membrane protein</topology>
    </subcellularLocation>
</comment>
<accession>A0A915IIN3</accession>
<evidence type="ECO:0000256" key="7">
    <source>
        <dbReference type="ARBA" id="ARBA00022792"/>
    </source>
</evidence>
<keyword evidence="11 14" id="KW-0406">Ion transport</keyword>
<keyword evidence="15" id="KW-1185">Reference proteome</keyword>
<dbReference type="Pfam" id="PF10161">
    <property type="entry name" value="DDDD"/>
    <property type="match status" value="1"/>
</dbReference>
<feature type="transmembrane region" description="Helical" evidence="14">
    <location>
        <begin position="35"/>
        <end position="53"/>
    </location>
</feature>
<evidence type="ECO:0000256" key="8">
    <source>
        <dbReference type="ARBA" id="ARBA00022837"/>
    </source>
</evidence>
<dbReference type="Proteomes" id="UP000887565">
    <property type="component" value="Unplaced"/>
</dbReference>
<evidence type="ECO:0000256" key="11">
    <source>
        <dbReference type="ARBA" id="ARBA00023065"/>
    </source>
</evidence>
<evidence type="ECO:0000313" key="16">
    <source>
        <dbReference type="WBParaSite" id="nRc.2.0.1.t13674-RA"/>
    </source>
</evidence>
<dbReference type="GO" id="GO:1990246">
    <property type="term" value="C:uniplex complex"/>
    <property type="evidence" value="ECO:0007669"/>
    <property type="project" value="UniProtKB-UniRule"/>
</dbReference>
<keyword evidence="5 14" id="KW-0109">Calcium transport</keyword>
<keyword evidence="12 14" id="KW-0496">Mitochondrion</keyword>
<evidence type="ECO:0000256" key="9">
    <source>
        <dbReference type="ARBA" id="ARBA00022946"/>
    </source>
</evidence>
<protein>
    <recommendedName>
        <fullName evidence="3 14">Essential MCU regulator, mitochondrial</fullName>
    </recommendedName>
    <alternativeName>
        <fullName evidence="14">Single-pass membrane protein with aspartate-rich tail 1, mitochondrial</fullName>
    </alternativeName>
</protein>
<evidence type="ECO:0000256" key="6">
    <source>
        <dbReference type="ARBA" id="ARBA00022692"/>
    </source>
</evidence>
<comment type="subunit">
    <text evidence="14">Component of the uniplex complex. Interacts (via the transmembrane region) with MCU (via the first transmembrane region); the interaction is direct.</text>
</comment>
<keyword evidence="4 14" id="KW-0813">Transport</keyword>
<keyword evidence="7 14" id="KW-0999">Mitochondrion inner membrane</keyword>
<dbReference type="WBParaSite" id="nRc.2.0.1.t13674-RA">
    <property type="protein sequence ID" value="nRc.2.0.1.t13674-RA"/>
    <property type="gene ID" value="nRc.2.0.1.g13674"/>
</dbReference>
<evidence type="ECO:0000256" key="1">
    <source>
        <dbReference type="ARBA" id="ARBA00004434"/>
    </source>
</evidence>
<dbReference type="PANTHER" id="PTHR33904:SF1">
    <property type="entry name" value="ESSENTIAL MCU REGULATOR, MITOCHONDRIAL"/>
    <property type="match status" value="1"/>
</dbReference>
<comment type="similarity">
    <text evidence="2 14">Belongs to the SMDT1/EMRE family.</text>
</comment>
<dbReference type="InterPro" id="IPR018782">
    <property type="entry name" value="MCU_reg"/>
</dbReference>
<proteinExistence type="inferred from homology"/>
<keyword evidence="8 14" id="KW-0106">Calcium</keyword>
<evidence type="ECO:0000256" key="3">
    <source>
        <dbReference type="ARBA" id="ARBA00022180"/>
    </source>
</evidence>
<dbReference type="AlphaFoldDB" id="A0A915IIN3"/>
<evidence type="ECO:0000256" key="14">
    <source>
        <dbReference type="RuleBase" id="RU369077"/>
    </source>
</evidence>
<dbReference type="PANTHER" id="PTHR33904">
    <property type="entry name" value="ESSENTIAL MCU REGULATOR, MITOCHONDRIAL"/>
    <property type="match status" value="1"/>
</dbReference>
<evidence type="ECO:0000256" key="2">
    <source>
        <dbReference type="ARBA" id="ARBA00008958"/>
    </source>
</evidence>
<evidence type="ECO:0000256" key="5">
    <source>
        <dbReference type="ARBA" id="ARBA00022568"/>
    </source>
</evidence>
<keyword evidence="6 14" id="KW-0812">Transmembrane</keyword>
<keyword evidence="10 14" id="KW-1133">Transmembrane helix</keyword>
<evidence type="ECO:0000256" key="4">
    <source>
        <dbReference type="ARBA" id="ARBA00022448"/>
    </source>
</evidence>
<evidence type="ECO:0000256" key="10">
    <source>
        <dbReference type="ARBA" id="ARBA00022989"/>
    </source>
</evidence>
<comment type="function">
    <text evidence="14">Essential regulatory subunit of the mitochondrial calcium uniporter complex (uniplex), a complex that mediates calcium uptake into mitochondria.</text>
</comment>